<dbReference type="PANTHER" id="PTHR18034">
    <property type="entry name" value="CELL CYCLE CONTROL PROTEIN CWF22-RELATED"/>
    <property type="match status" value="1"/>
</dbReference>
<protein>
    <recommendedName>
        <fullName evidence="5">MI domain-containing protein</fullName>
    </recommendedName>
</protein>
<dbReference type="GO" id="GO:0005730">
    <property type="term" value="C:nucleolus"/>
    <property type="evidence" value="ECO:0007669"/>
    <property type="project" value="TreeGrafter"/>
</dbReference>
<evidence type="ECO:0000256" key="4">
    <source>
        <dbReference type="SAM" id="MobiDB-lite"/>
    </source>
</evidence>
<feature type="compositionally biased region" description="Basic and acidic residues" evidence="4">
    <location>
        <begin position="123"/>
        <end position="138"/>
    </location>
</feature>
<gene>
    <name evidence="6" type="ORF">TCIL3000_6_2130</name>
</gene>
<feature type="region of interest" description="Disordered" evidence="4">
    <location>
        <begin position="506"/>
        <end position="556"/>
    </location>
</feature>
<proteinExistence type="inferred from homology"/>
<dbReference type="InterPro" id="IPR016024">
    <property type="entry name" value="ARM-type_fold"/>
</dbReference>
<feature type="compositionally biased region" description="Acidic residues" evidence="4">
    <location>
        <begin position="521"/>
        <end position="533"/>
    </location>
</feature>
<dbReference type="PANTHER" id="PTHR18034:SF4">
    <property type="entry name" value="NUCLEOLAR MIF4G DOMAIN-CONTAINING PROTEIN 1"/>
    <property type="match status" value="1"/>
</dbReference>
<feature type="region of interest" description="Disordered" evidence="4">
    <location>
        <begin position="121"/>
        <end position="217"/>
    </location>
</feature>
<dbReference type="PROSITE" id="PS51366">
    <property type="entry name" value="MI"/>
    <property type="match status" value="1"/>
</dbReference>
<dbReference type="InterPro" id="IPR050781">
    <property type="entry name" value="CWC22_splicing_factor"/>
</dbReference>
<feature type="domain" description="MI" evidence="5">
    <location>
        <begin position="577"/>
        <end position="695"/>
    </location>
</feature>
<dbReference type="VEuPathDB" id="TriTrypDB:TcIL3000_6_2130"/>
<evidence type="ECO:0000256" key="1">
    <source>
        <dbReference type="ARBA" id="ARBA00004123"/>
    </source>
</evidence>
<dbReference type="InterPro" id="IPR003891">
    <property type="entry name" value="Initiation_fac_eIF4g_MI"/>
</dbReference>
<sequence length="823" mass="91749">MLFAFFCRCCLKKSLVEVWVVIIIIIIIINCEEATTVVPHDKSVTESWISYNGKHCSDMFGFSSARKHHCPRGDDFEQGDGFDRQLHRKQRRRSERLERKRMRIEAHERWVEQCRLAKKQHHQSYEQKDFENKRETSKKTPGRISHVLSGGEKFSGKKATQHRKPQIGKTGGRNPQILSGGEVNQQKIGQHTDKVRKPDAEDNIVPAPLSDGKYIPPSRRQRMAIPKPSDAVEEAARRIINKLTCQNVADMTRETSELFSSGAEGATRATVLRSLSGNINRICLLDAGPLTPVACLPFAGLIRGLQLLHGNTVGAELVESLCVAIQRQLDDNNETAAANGSMLLAHLYLLNAVDSQLAASFVHYLLQTGTGNSVCAAAAGLTFLRACGEKLRKEAPAAMERAYSEVKTRSESSSSANSRYNILLGFIKEIVAGHTRSARRTIDEDKIPLELLLTNIGTLLHSAAGSGPTAPSNKRALLRVMASTNVLTDLTWVRVTCENKPSRWYVPGTWSDTGRDKAEAGEGECAESQDSDEGASSADLSERVSSHGSDESTNKMERIRLMRLQEKAISGQRLNTENKREIFRCIASAADDLEAFTLLMHRDPSFSRLHDTFSVLLQCCYQEKFYNPYYTEVIQRLCSAKTSSKNTLQFALWDMFKAIRVEAADVTGYLNIACLLATLMQDGIYTLGVLRGLDLESTNRTIGLFTRILLMRLIFQLSPARLTEVFFGGNGLYAHDVKVDTTTLRENLAKIIERYFVDENEAGKWIPHFYDVVVVGTPFDARAKKCSDLNSDGSDGPLDEEAQLHSFVRRIRVVFRALKGGIS</sequence>
<keyword evidence="3" id="KW-0539">Nucleus</keyword>
<dbReference type="AlphaFoldDB" id="G0UNL3"/>
<comment type="similarity">
    <text evidence="2">Belongs to the CWC22 family.</text>
</comment>
<organism evidence="6">
    <name type="scientific">Trypanosoma congolense (strain IL3000)</name>
    <dbReference type="NCBI Taxonomy" id="1068625"/>
    <lineage>
        <taxon>Eukaryota</taxon>
        <taxon>Discoba</taxon>
        <taxon>Euglenozoa</taxon>
        <taxon>Kinetoplastea</taxon>
        <taxon>Metakinetoplastina</taxon>
        <taxon>Trypanosomatida</taxon>
        <taxon>Trypanosomatidae</taxon>
        <taxon>Trypanosoma</taxon>
        <taxon>Nannomonas</taxon>
    </lineage>
</organism>
<feature type="compositionally biased region" description="Basic and acidic residues" evidence="4">
    <location>
        <begin position="190"/>
        <end position="200"/>
    </location>
</feature>
<dbReference type="Gene3D" id="1.25.40.180">
    <property type="match status" value="1"/>
</dbReference>
<dbReference type="GO" id="GO:0003723">
    <property type="term" value="F:RNA binding"/>
    <property type="evidence" value="ECO:0007669"/>
    <property type="project" value="TreeGrafter"/>
</dbReference>
<comment type="subcellular location">
    <subcellularLocation>
        <location evidence="1">Nucleus</location>
    </subcellularLocation>
</comment>
<dbReference type="EMBL" id="HE575319">
    <property type="protein sequence ID" value="CCC90973.1"/>
    <property type="molecule type" value="Genomic_DNA"/>
</dbReference>
<evidence type="ECO:0000259" key="5">
    <source>
        <dbReference type="PROSITE" id="PS51366"/>
    </source>
</evidence>
<feature type="compositionally biased region" description="Basic and acidic residues" evidence="4">
    <location>
        <begin position="540"/>
        <end position="556"/>
    </location>
</feature>
<reference evidence="6" key="1">
    <citation type="journal article" date="2012" name="Proc. Natl. Acad. Sci. U.S.A.">
        <title>Antigenic diversity is generated by distinct evolutionary mechanisms in African trypanosome species.</title>
        <authorList>
            <person name="Jackson A.P."/>
            <person name="Berry A."/>
            <person name="Aslett M."/>
            <person name="Allison H.C."/>
            <person name="Burton P."/>
            <person name="Vavrova-Anderson J."/>
            <person name="Brown R."/>
            <person name="Browne H."/>
            <person name="Corton N."/>
            <person name="Hauser H."/>
            <person name="Gamble J."/>
            <person name="Gilderthorp R."/>
            <person name="Marcello L."/>
            <person name="McQuillan J."/>
            <person name="Otto T.D."/>
            <person name="Quail M.A."/>
            <person name="Sanders M.J."/>
            <person name="van Tonder A."/>
            <person name="Ginger M.L."/>
            <person name="Field M.C."/>
            <person name="Barry J.D."/>
            <person name="Hertz-Fowler C."/>
            <person name="Berriman M."/>
        </authorList>
    </citation>
    <scope>NUCLEOTIDE SEQUENCE</scope>
    <source>
        <strain evidence="6">IL3000</strain>
    </source>
</reference>
<dbReference type="SMART" id="SM00544">
    <property type="entry name" value="MA3"/>
    <property type="match status" value="1"/>
</dbReference>
<evidence type="ECO:0000256" key="3">
    <source>
        <dbReference type="ARBA" id="ARBA00023242"/>
    </source>
</evidence>
<name>G0UNL3_TRYCI</name>
<accession>G0UNL3</accession>
<evidence type="ECO:0000313" key="6">
    <source>
        <dbReference type="EMBL" id="CCC90973.1"/>
    </source>
</evidence>
<dbReference type="SUPFAM" id="SSF48371">
    <property type="entry name" value="ARM repeat"/>
    <property type="match status" value="1"/>
</dbReference>
<dbReference type="GO" id="GO:0042274">
    <property type="term" value="P:ribosomal small subunit biogenesis"/>
    <property type="evidence" value="ECO:0007669"/>
    <property type="project" value="TreeGrafter"/>
</dbReference>
<evidence type="ECO:0000256" key="2">
    <source>
        <dbReference type="ARBA" id="ARBA00006856"/>
    </source>
</evidence>
<dbReference type="Pfam" id="PF02847">
    <property type="entry name" value="MA3"/>
    <property type="match status" value="1"/>
</dbReference>